<dbReference type="PRINTS" id="PR00862">
    <property type="entry name" value="PROLIGOPTASE"/>
</dbReference>
<evidence type="ECO:0000256" key="3">
    <source>
        <dbReference type="SAM" id="SignalP"/>
    </source>
</evidence>
<dbReference type="Pfam" id="PF00326">
    <property type="entry name" value="Peptidase_S9"/>
    <property type="match status" value="1"/>
</dbReference>
<dbReference type="InterPro" id="IPR011042">
    <property type="entry name" value="6-blade_b-propeller_TolB-like"/>
</dbReference>
<keyword evidence="2" id="KW-0720">Serine protease</keyword>
<keyword evidence="2" id="KW-0645">Protease</keyword>
<dbReference type="SUPFAM" id="SSF53474">
    <property type="entry name" value="alpha/beta-Hydrolases"/>
    <property type="match status" value="1"/>
</dbReference>
<dbReference type="Proteomes" id="UP000663570">
    <property type="component" value="Chromosome"/>
</dbReference>
<dbReference type="InterPro" id="IPR001375">
    <property type="entry name" value="Peptidase_S9_cat"/>
</dbReference>
<dbReference type="InterPro" id="IPR011659">
    <property type="entry name" value="WD40"/>
</dbReference>
<feature type="chain" id="PRO_5045108463" evidence="3">
    <location>
        <begin position="25"/>
        <end position="649"/>
    </location>
</feature>
<name>A0ABX7M5U6_9RHOO</name>
<accession>A0ABX7M5U6</accession>
<dbReference type="EMBL" id="CP071060">
    <property type="protein sequence ID" value="QSI77127.1"/>
    <property type="molecule type" value="Genomic_DNA"/>
</dbReference>
<dbReference type="SUPFAM" id="SSF50993">
    <property type="entry name" value="Peptidase/esterase 'gauge' domain"/>
    <property type="match status" value="1"/>
</dbReference>
<dbReference type="InterPro" id="IPR002470">
    <property type="entry name" value="Peptidase_S9A"/>
</dbReference>
<dbReference type="PANTHER" id="PTHR42776">
    <property type="entry name" value="SERINE PEPTIDASE S9 FAMILY MEMBER"/>
    <property type="match status" value="1"/>
</dbReference>
<dbReference type="PANTHER" id="PTHR42776:SF27">
    <property type="entry name" value="DIPEPTIDYL PEPTIDASE FAMILY MEMBER 6"/>
    <property type="match status" value="1"/>
</dbReference>
<proteinExistence type="predicted"/>
<dbReference type="Gene3D" id="2.120.10.30">
    <property type="entry name" value="TolB, C-terminal domain"/>
    <property type="match status" value="1"/>
</dbReference>
<protein>
    <submittedName>
        <fullName evidence="5">S9 family peptidase</fullName>
    </submittedName>
</protein>
<evidence type="ECO:0000256" key="1">
    <source>
        <dbReference type="ARBA" id="ARBA00022801"/>
    </source>
</evidence>
<keyword evidence="1" id="KW-0378">Hydrolase</keyword>
<organism evidence="5 6">
    <name type="scientific">Niveibacterium microcysteis</name>
    <dbReference type="NCBI Taxonomy" id="2811415"/>
    <lineage>
        <taxon>Bacteria</taxon>
        <taxon>Pseudomonadati</taxon>
        <taxon>Pseudomonadota</taxon>
        <taxon>Betaproteobacteria</taxon>
        <taxon>Rhodocyclales</taxon>
        <taxon>Rhodocyclaceae</taxon>
        <taxon>Niveibacterium</taxon>
    </lineage>
</organism>
<evidence type="ECO:0000259" key="4">
    <source>
        <dbReference type="Pfam" id="PF00326"/>
    </source>
</evidence>
<dbReference type="RefSeq" id="WP_206254666.1">
    <property type="nucleotide sequence ID" value="NZ_CP071060.1"/>
</dbReference>
<keyword evidence="6" id="KW-1185">Reference proteome</keyword>
<evidence type="ECO:0000313" key="5">
    <source>
        <dbReference type="EMBL" id="QSI77127.1"/>
    </source>
</evidence>
<feature type="signal peptide" evidence="3">
    <location>
        <begin position="1"/>
        <end position="24"/>
    </location>
</feature>
<dbReference type="Gene3D" id="3.40.50.1820">
    <property type="entry name" value="alpha/beta hydrolase"/>
    <property type="match status" value="1"/>
</dbReference>
<evidence type="ECO:0000256" key="2">
    <source>
        <dbReference type="ARBA" id="ARBA00022825"/>
    </source>
</evidence>
<evidence type="ECO:0000313" key="6">
    <source>
        <dbReference type="Proteomes" id="UP000663570"/>
    </source>
</evidence>
<reference evidence="5 6" key="1">
    <citation type="submission" date="2021-02" db="EMBL/GenBank/DDBJ databases">
        <title>Niveibacterium changnyeongensis HC41.</title>
        <authorList>
            <person name="Kang M."/>
        </authorList>
    </citation>
    <scope>NUCLEOTIDE SEQUENCE [LARGE SCALE GENOMIC DNA]</scope>
    <source>
        <strain evidence="5 6">HC41</strain>
    </source>
</reference>
<gene>
    <name evidence="5" type="ORF">JY500_00300</name>
</gene>
<feature type="domain" description="Peptidase S9 prolyl oligopeptidase catalytic" evidence="4">
    <location>
        <begin position="440"/>
        <end position="649"/>
    </location>
</feature>
<keyword evidence="3" id="KW-0732">Signal</keyword>
<dbReference type="InterPro" id="IPR029058">
    <property type="entry name" value="AB_hydrolase_fold"/>
</dbReference>
<dbReference type="Pfam" id="PF07676">
    <property type="entry name" value="PD40"/>
    <property type="match status" value="2"/>
</dbReference>
<sequence length="649" mass="71598">MSRIPKLALLLLLGAPLFAAPASAQTDYAGLGAESVSPATLEQFRPKPLPPEVSRRIQSMLDLRAPGTGLLAPDGKRLFFSWRVSGSDQVWRLDGPDRFPVQMTGGEDRTLPLAVTPDGKWLVVSRDRKGEENPGIYLQAVGGGALKMVQHLPKVQSRFGAISRDSRFLYFTANDQKPDSYAVYRYDIASGEKVQIFNEAGLWNVADLADDGTLLLVKYTGSQSREYVVLERGGRVTTLFGQGEKENYEAQFGAAPGELLVSTNKFGNFQRLYRWRAGNFTPITGELKWDVESFGTDHARKRLYYTVNEAGYSRTHAIDLKTGKPLALPWPADADHQLVGSATPDGRFVTLAVGTPKAPRQSYVWDWQTKKLTRWITPSAPEEDTGRFVTARLESYPARDGTPIPMFVRRPPQCEGAEAPVCPVLVHFHGGPEAQSRPGFSPLWQMFVDAGFIVVDPNVRGSDGYGRNWLDADNGFKRLDVITDIEDASKYIRSAWAKNGVVPKVGVFGGSYGGYSTLIAMTMFAGAYDAGASAVGMANLLTFLQNTAPYRRQLRITEYGDPEKDRIALLKLSPTTYIDRLKAPLLISQGASDPRVPVGEAVQMYEAAKAKGAKVELMIFADEGHGTAKRENQALEWGHILRFFQQHLQ</sequence>